<organism evidence="2 3">
    <name type="scientific">Holdemanella biformis</name>
    <dbReference type="NCBI Taxonomy" id="1735"/>
    <lineage>
        <taxon>Bacteria</taxon>
        <taxon>Bacillati</taxon>
        <taxon>Bacillota</taxon>
        <taxon>Erysipelotrichia</taxon>
        <taxon>Erysipelotrichales</taxon>
        <taxon>Erysipelotrichaceae</taxon>
        <taxon>Holdemanella</taxon>
    </lineage>
</organism>
<dbReference type="AlphaFoldDB" id="A0A413CTW5"/>
<evidence type="ECO:0000313" key="3">
    <source>
        <dbReference type="Proteomes" id="UP000284651"/>
    </source>
</evidence>
<comment type="caution">
    <text evidence="2">The sequence shown here is derived from an EMBL/GenBank/DDBJ whole genome shotgun (WGS) entry which is preliminary data.</text>
</comment>
<evidence type="ECO:0000313" key="2">
    <source>
        <dbReference type="EMBL" id="RGW74913.1"/>
    </source>
</evidence>
<dbReference type="EMBL" id="QSAT01000019">
    <property type="protein sequence ID" value="RGW74913.1"/>
    <property type="molecule type" value="Genomic_DNA"/>
</dbReference>
<feature type="domain" description="DUF4428" evidence="1">
    <location>
        <begin position="8"/>
        <end position="53"/>
    </location>
</feature>
<protein>
    <submittedName>
        <fullName evidence="2">DUF4428 domain-containing protein</fullName>
    </submittedName>
</protein>
<evidence type="ECO:0000259" key="1">
    <source>
        <dbReference type="Pfam" id="PF14471"/>
    </source>
</evidence>
<reference evidence="2 3" key="1">
    <citation type="submission" date="2018-08" db="EMBL/GenBank/DDBJ databases">
        <title>A genome reference for cultivated species of the human gut microbiota.</title>
        <authorList>
            <person name="Zou Y."/>
            <person name="Xue W."/>
            <person name="Luo G."/>
        </authorList>
    </citation>
    <scope>NUCLEOTIDE SEQUENCE [LARGE SCALE GENOMIC DNA]</scope>
    <source>
        <strain evidence="2 3">AF10-31</strain>
    </source>
</reference>
<gene>
    <name evidence="2" type="ORF">DWV56_06795</name>
</gene>
<dbReference type="Pfam" id="PF14471">
    <property type="entry name" value="DUF4428"/>
    <property type="match status" value="1"/>
</dbReference>
<dbReference type="InterPro" id="IPR027872">
    <property type="entry name" value="DUF4428"/>
</dbReference>
<dbReference type="Proteomes" id="UP000284651">
    <property type="component" value="Unassembled WGS sequence"/>
</dbReference>
<sequence>MGLFSKKECDVCKKKMALMEGYKCADGTICNDCKKKMSPLFTDYKNTTITQIKGQLTYREENAQRVRVFVAAETFGEYPKVMVDRKHNWFVVTKATKLSDENPDVFDLSDIQNVLVEIEENKRELHFTNRKGKTCSYKPARYEFTYQFKVNIQMNHPFIKMISLKITKEDVKIISEMQDKEVMVQSNEKYQESLQVANALKDALES</sequence>
<proteinExistence type="predicted"/>
<dbReference type="RefSeq" id="WP_118357304.1">
    <property type="nucleotide sequence ID" value="NZ_QSAT01000019.1"/>
</dbReference>
<accession>A0A413CTW5</accession>
<name>A0A413CTW5_9FIRM</name>